<dbReference type="InterPro" id="IPR036513">
    <property type="entry name" value="STAS_dom_sf"/>
</dbReference>
<evidence type="ECO:0000313" key="8">
    <source>
        <dbReference type="EMBL" id="AFZ49897.1"/>
    </source>
</evidence>
<dbReference type="eggNOG" id="COG0659">
    <property type="taxonomic scope" value="Bacteria"/>
</dbReference>
<evidence type="ECO:0000256" key="3">
    <source>
        <dbReference type="ARBA" id="ARBA00022989"/>
    </source>
</evidence>
<dbReference type="eggNOG" id="COG0664">
    <property type="taxonomic scope" value="Bacteria"/>
</dbReference>
<evidence type="ECO:0000313" key="9">
    <source>
        <dbReference type="Proteomes" id="UP000010482"/>
    </source>
</evidence>
<dbReference type="EMBL" id="CP003944">
    <property type="protein sequence ID" value="AFZ49897.1"/>
    <property type="molecule type" value="Genomic_DNA"/>
</dbReference>
<dbReference type="AlphaFoldDB" id="K9YTR5"/>
<dbReference type="Pfam" id="PF01740">
    <property type="entry name" value="STAS"/>
    <property type="match status" value="1"/>
</dbReference>
<feature type="transmembrane region" description="Helical" evidence="5">
    <location>
        <begin position="64"/>
        <end position="83"/>
    </location>
</feature>
<dbReference type="GO" id="GO:0016020">
    <property type="term" value="C:membrane"/>
    <property type="evidence" value="ECO:0007669"/>
    <property type="project" value="UniProtKB-SubCell"/>
</dbReference>
<dbReference type="SMART" id="SM00100">
    <property type="entry name" value="cNMP"/>
    <property type="match status" value="1"/>
</dbReference>
<feature type="transmembrane region" description="Helical" evidence="5">
    <location>
        <begin position="28"/>
        <end position="52"/>
    </location>
</feature>
<dbReference type="Gene3D" id="3.30.750.24">
    <property type="entry name" value="STAS domain"/>
    <property type="match status" value="1"/>
</dbReference>
<evidence type="ECO:0000259" key="7">
    <source>
        <dbReference type="PROSITE" id="PS50801"/>
    </source>
</evidence>
<dbReference type="Pfam" id="PF00027">
    <property type="entry name" value="cNMP_binding"/>
    <property type="match status" value="1"/>
</dbReference>
<sequence>MTNQLSSRQQIRFNLFQSWADSLQPKELFLSLIAGLVTGIIGVIRAISYAALIFSGTLGSDLGVGVGLTVFSTGIVSFVAAIFSALPGMIATPLAAPTAITAILASEIVADLKATVSPAELLITVLAAIALSSVCTGLFLLILGRLKLGSKIRFIPYPVVGGFMAGTGWLLVSGSVQITADIALTFNNLSTFFHTNPLLHWGAAFAVALVLLIISNRYHHFLVMPGTLLGLMLGFYLILWGTGTSLTEAREQGWLLETFASGGLWQPLTVSDFGSIEWSAILSHWGLILSLMLVSLLSLVLSNSGIELVVEREISLNQELESIGISNIASGFGSGMVGNQALPSTLLVDKIGANNRLAGMFSGIFCFFVLILGSSFISLFPKPILGGLILYLGLSLLIQWVYKAWFTLNFSDYLIVIVTLIVINAVGFLEGIAVGFIMSVISFMFNYSQLNVVKNCSSIATTRSNIHRSETERETLTKKGDRVYILELQGYVFFGTADYLLQQVRDRVEKIKENPLNYILIDFREVEGLDASGVLTFIKLLKIARQQKLTLVYTNLMAKLEAQLRQGGGIDQEEKLCYILPDLDRGLEWCESQLLSDACSEEAKKTSLKEQLTDLFLTSEQAERFAEYLTPQSVETGEVIFEAGADRQCLYFIESGQVSVLLELPDGQTKRLQTHSNGSVLGEMRFYGKPPLSSLVVADHPSQLYRLDRATFEEMKQVHPDLAYALQEYIVRFLCDSLTRREEQVRIIA</sequence>
<feature type="transmembrane region" description="Helical" evidence="5">
    <location>
        <begin position="281"/>
        <end position="302"/>
    </location>
</feature>
<dbReference type="InterPro" id="IPR014710">
    <property type="entry name" value="RmlC-like_jellyroll"/>
</dbReference>
<dbReference type="OrthoDB" id="9771198at2"/>
<accession>K9YTR5</accession>
<dbReference type="PROSITE" id="PS50801">
    <property type="entry name" value="STAS"/>
    <property type="match status" value="1"/>
</dbReference>
<feature type="transmembrane region" description="Helical" evidence="5">
    <location>
        <begin position="198"/>
        <end position="214"/>
    </location>
</feature>
<feature type="transmembrane region" description="Helical" evidence="5">
    <location>
        <begin position="357"/>
        <end position="377"/>
    </location>
</feature>
<feature type="transmembrane region" description="Helical" evidence="5">
    <location>
        <begin position="221"/>
        <end position="240"/>
    </location>
</feature>
<dbReference type="InterPro" id="IPR018490">
    <property type="entry name" value="cNMP-bd_dom_sf"/>
</dbReference>
<feature type="transmembrane region" description="Helical" evidence="5">
    <location>
        <begin position="383"/>
        <end position="402"/>
    </location>
</feature>
<dbReference type="PANTHER" id="PTHR43310:SF2">
    <property type="entry name" value="SLC26A_SULP TRANSPORTER DOMAIN-CONTAINING PROTEIN"/>
    <property type="match status" value="1"/>
</dbReference>
<dbReference type="STRING" id="13035.Dacsa_1197"/>
<comment type="subcellular location">
    <subcellularLocation>
        <location evidence="1">Membrane</location>
        <topology evidence="1">Multi-pass membrane protein</topology>
    </subcellularLocation>
</comment>
<feature type="domain" description="STAS" evidence="7">
    <location>
        <begin position="473"/>
        <end position="590"/>
    </location>
</feature>
<organism evidence="8 9">
    <name type="scientific">Dactylococcopsis salina (strain PCC 8305)</name>
    <name type="common">Myxobactron salinum</name>
    <dbReference type="NCBI Taxonomy" id="13035"/>
    <lineage>
        <taxon>Bacteria</taxon>
        <taxon>Bacillati</taxon>
        <taxon>Cyanobacteriota</taxon>
        <taxon>Cyanophyceae</taxon>
        <taxon>Nodosilineales</taxon>
        <taxon>Cymatolegaceae</taxon>
        <taxon>Dactylococcopsis</taxon>
    </lineage>
</organism>
<evidence type="ECO:0000259" key="6">
    <source>
        <dbReference type="PROSITE" id="PS50042"/>
    </source>
</evidence>
<feature type="transmembrane region" description="Helical" evidence="5">
    <location>
        <begin position="90"/>
        <end position="109"/>
    </location>
</feature>
<evidence type="ECO:0000256" key="2">
    <source>
        <dbReference type="ARBA" id="ARBA00022692"/>
    </source>
</evidence>
<protein>
    <submittedName>
        <fullName evidence="8">Sulfate permease-like transporter, MFS superfamily</fullName>
    </submittedName>
</protein>
<keyword evidence="2 5" id="KW-0812">Transmembrane</keyword>
<dbReference type="PANTHER" id="PTHR43310">
    <property type="entry name" value="SULFATE TRANSPORTER YBAR-RELATED"/>
    <property type="match status" value="1"/>
</dbReference>
<keyword evidence="3 5" id="KW-1133">Transmembrane helix</keyword>
<dbReference type="Pfam" id="PF00916">
    <property type="entry name" value="Sulfate_transp"/>
    <property type="match status" value="1"/>
</dbReference>
<dbReference type="InterPro" id="IPR000595">
    <property type="entry name" value="cNMP-bd_dom"/>
</dbReference>
<dbReference type="SUPFAM" id="SSF52091">
    <property type="entry name" value="SpoIIaa-like"/>
    <property type="match status" value="1"/>
</dbReference>
<dbReference type="Gene3D" id="2.60.120.10">
    <property type="entry name" value="Jelly Rolls"/>
    <property type="match status" value="1"/>
</dbReference>
<dbReference type="CDD" id="cd00038">
    <property type="entry name" value="CAP_ED"/>
    <property type="match status" value="1"/>
</dbReference>
<dbReference type="PROSITE" id="PS50042">
    <property type="entry name" value="CNMP_BINDING_3"/>
    <property type="match status" value="1"/>
</dbReference>
<keyword evidence="4 5" id="KW-0472">Membrane</keyword>
<evidence type="ECO:0000256" key="1">
    <source>
        <dbReference type="ARBA" id="ARBA00004141"/>
    </source>
</evidence>
<reference evidence="8" key="1">
    <citation type="submission" date="2012-04" db="EMBL/GenBank/DDBJ databases">
        <title>Finished genome of Dactylococcopsis salina PCC 8305.</title>
        <authorList>
            <consortium name="US DOE Joint Genome Institute"/>
            <person name="Gugger M."/>
            <person name="Coursin T."/>
            <person name="Rippka R."/>
            <person name="Tandeau De Marsac N."/>
            <person name="Huntemann M."/>
            <person name="Wei C.-L."/>
            <person name="Han J."/>
            <person name="Detter J.C."/>
            <person name="Han C."/>
            <person name="Tapia R."/>
            <person name="Daligault H."/>
            <person name="Chen A."/>
            <person name="Krypides N."/>
            <person name="Mavromatis K."/>
            <person name="Markowitz V."/>
            <person name="Szeto E."/>
            <person name="Ivanova N."/>
            <person name="Ovchinnikova G."/>
            <person name="Pagani I."/>
            <person name="Pati A."/>
            <person name="Goodwin L."/>
            <person name="Peters L."/>
            <person name="Pitluck S."/>
            <person name="Woyke T."/>
            <person name="Kerfeld C."/>
        </authorList>
    </citation>
    <scope>NUCLEOTIDE SEQUENCE [LARGE SCALE GENOMIC DNA]</scope>
    <source>
        <strain evidence="8">PCC 8305</strain>
    </source>
</reference>
<dbReference type="CDD" id="cd07042">
    <property type="entry name" value="STAS_SulP_like_sulfate_transporter"/>
    <property type="match status" value="1"/>
</dbReference>
<gene>
    <name evidence="8" type="ORF">Dacsa_1197</name>
</gene>
<name>K9YTR5_DACS8</name>
<dbReference type="RefSeq" id="WP_015228906.1">
    <property type="nucleotide sequence ID" value="NC_019780.1"/>
</dbReference>
<feature type="domain" description="Cyclic nucleotide-binding" evidence="6">
    <location>
        <begin position="617"/>
        <end position="715"/>
    </location>
</feature>
<dbReference type="KEGG" id="dsl:Dacsa_1197"/>
<dbReference type="InterPro" id="IPR052706">
    <property type="entry name" value="Membrane-Transporter-like"/>
</dbReference>
<dbReference type="PATRIC" id="fig|13035.3.peg.1347"/>
<feature type="transmembrane region" description="Helical" evidence="5">
    <location>
        <begin position="155"/>
        <end position="178"/>
    </location>
</feature>
<dbReference type="InterPro" id="IPR002645">
    <property type="entry name" value="STAS_dom"/>
</dbReference>
<dbReference type="SUPFAM" id="SSF51206">
    <property type="entry name" value="cAMP-binding domain-like"/>
    <property type="match status" value="1"/>
</dbReference>
<evidence type="ECO:0000256" key="4">
    <source>
        <dbReference type="ARBA" id="ARBA00023136"/>
    </source>
</evidence>
<dbReference type="InterPro" id="IPR011547">
    <property type="entry name" value="SLC26A/SulP_dom"/>
</dbReference>
<dbReference type="Proteomes" id="UP000010482">
    <property type="component" value="Chromosome"/>
</dbReference>
<dbReference type="HOGENOM" id="CLU_003182_4_2_3"/>
<feature type="transmembrane region" description="Helical" evidence="5">
    <location>
        <begin position="414"/>
        <end position="445"/>
    </location>
</feature>
<keyword evidence="9" id="KW-1185">Reference proteome</keyword>
<proteinExistence type="predicted"/>
<evidence type="ECO:0000256" key="5">
    <source>
        <dbReference type="SAM" id="Phobius"/>
    </source>
</evidence>
<feature type="transmembrane region" description="Helical" evidence="5">
    <location>
        <begin position="121"/>
        <end position="143"/>
    </location>
</feature>